<dbReference type="InterPro" id="IPR030470">
    <property type="entry name" value="UbiA_prenylTrfase_CS"/>
</dbReference>
<evidence type="ECO:0000256" key="6">
    <source>
        <dbReference type="ARBA" id="ARBA00022679"/>
    </source>
</evidence>
<evidence type="ECO:0000256" key="12">
    <source>
        <dbReference type="NCBIfam" id="TIGR01474"/>
    </source>
</evidence>
<dbReference type="GO" id="GO:0008412">
    <property type="term" value="F:4-hydroxybenzoate polyprenyltransferase activity"/>
    <property type="evidence" value="ECO:0007669"/>
    <property type="project" value="UniProtKB-UniRule"/>
</dbReference>
<dbReference type="PANTHER" id="PTHR11048:SF28">
    <property type="entry name" value="4-HYDROXYBENZOATE POLYPRENYLTRANSFERASE, MITOCHONDRIAL"/>
    <property type="match status" value="1"/>
</dbReference>
<evidence type="ECO:0000313" key="14">
    <source>
        <dbReference type="Proteomes" id="UP000182108"/>
    </source>
</evidence>
<keyword evidence="9 11" id="KW-1133">Transmembrane helix</keyword>
<feature type="transmembrane region" description="Helical" evidence="11">
    <location>
        <begin position="145"/>
        <end position="162"/>
    </location>
</feature>
<feature type="transmembrane region" description="Helical" evidence="11">
    <location>
        <begin position="92"/>
        <end position="113"/>
    </location>
</feature>
<evidence type="ECO:0000256" key="7">
    <source>
        <dbReference type="ARBA" id="ARBA00022688"/>
    </source>
</evidence>
<comment type="pathway">
    <text evidence="11">Cofactor biosynthesis; ubiquinone biosynthesis.</text>
</comment>
<evidence type="ECO:0000256" key="8">
    <source>
        <dbReference type="ARBA" id="ARBA00022692"/>
    </source>
</evidence>
<comment type="catalytic activity">
    <reaction evidence="11">
        <text>all-trans-octaprenyl diphosphate + 4-hydroxybenzoate = 4-hydroxy-3-(all-trans-octaprenyl)benzoate + diphosphate</text>
        <dbReference type="Rhea" id="RHEA:27782"/>
        <dbReference type="ChEBI" id="CHEBI:1617"/>
        <dbReference type="ChEBI" id="CHEBI:17879"/>
        <dbReference type="ChEBI" id="CHEBI:33019"/>
        <dbReference type="ChEBI" id="CHEBI:57711"/>
        <dbReference type="EC" id="2.5.1.39"/>
    </reaction>
</comment>
<evidence type="ECO:0000256" key="10">
    <source>
        <dbReference type="ARBA" id="ARBA00023136"/>
    </source>
</evidence>
<dbReference type="InterPro" id="IPR039653">
    <property type="entry name" value="Prenyltransferase"/>
</dbReference>
<dbReference type="Pfam" id="PF01040">
    <property type="entry name" value="UbiA"/>
    <property type="match status" value="1"/>
</dbReference>
<dbReference type="UniPathway" id="UPA00232"/>
<dbReference type="GO" id="GO:0006744">
    <property type="term" value="P:ubiquinone biosynthetic process"/>
    <property type="evidence" value="ECO:0007669"/>
    <property type="project" value="UniProtKB-UniRule"/>
</dbReference>
<evidence type="ECO:0000256" key="5">
    <source>
        <dbReference type="ARBA" id="ARBA00022519"/>
    </source>
</evidence>
<comment type="function">
    <text evidence="11">Catalyzes the prenylation of para-hydroxybenzoate (PHB) with an all-trans polyprenyl group. Mediates the second step in the final reaction sequence of ubiquinone-8 (UQ-8) biosynthesis, which is the condensation of the polyisoprenoid side chain with PHB, generating the first membrane-bound Q intermediate 3-octaprenyl-4-hydroxybenzoate.</text>
</comment>
<dbReference type="GO" id="GO:0005886">
    <property type="term" value="C:plasma membrane"/>
    <property type="evidence" value="ECO:0007669"/>
    <property type="project" value="UniProtKB-SubCell"/>
</dbReference>
<keyword evidence="11" id="KW-0460">Magnesium</keyword>
<feature type="transmembrane region" description="Helical" evidence="11">
    <location>
        <begin position="168"/>
        <end position="190"/>
    </location>
</feature>
<evidence type="ECO:0000256" key="3">
    <source>
        <dbReference type="ARBA" id="ARBA00005985"/>
    </source>
</evidence>
<keyword evidence="4 11" id="KW-1003">Cell membrane</keyword>
<evidence type="ECO:0000256" key="9">
    <source>
        <dbReference type="ARBA" id="ARBA00022989"/>
    </source>
</evidence>
<evidence type="ECO:0000256" key="2">
    <source>
        <dbReference type="ARBA" id="ARBA00004141"/>
    </source>
</evidence>
<organism evidence="13 14">
    <name type="scientific">Tepidiphilus thermophilus</name>
    <dbReference type="NCBI Taxonomy" id="876478"/>
    <lineage>
        <taxon>Bacteria</taxon>
        <taxon>Pseudomonadati</taxon>
        <taxon>Pseudomonadota</taxon>
        <taxon>Hydrogenophilia</taxon>
        <taxon>Hydrogenophilales</taxon>
        <taxon>Hydrogenophilaceae</taxon>
        <taxon>Tepidiphilus</taxon>
    </lineage>
</organism>
<proteinExistence type="inferred from homology"/>
<dbReference type="PANTHER" id="PTHR11048">
    <property type="entry name" value="PRENYLTRANSFERASES"/>
    <property type="match status" value="1"/>
</dbReference>
<dbReference type="PROSITE" id="PS00943">
    <property type="entry name" value="UBIA"/>
    <property type="match status" value="1"/>
</dbReference>
<evidence type="ECO:0000256" key="11">
    <source>
        <dbReference type="HAMAP-Rule" id="MF_01635"/>
    </source>
</evidence>
<dbReference type="HAMAP" id="MF_01635">
    <property type="entry name" value="UbiA"/>
    <property type="match status" value="1"/>
</dbReference>
<reference evidence="14" key="1">
    <citation type="submission" date="2015-08" db="EMBL/GenBank/DDBJ databases">
        <authorList>
            <person name="Babu N.S."/>
            <person name="Beckwith C.J."/>
            <person name="Beseler K.G."/>
            <person name="Brison A."/>
            <person name="Carone J.V."/>
            <person name="Caskin T.P."/>
            <person name="Diamond M."/>
            <person name="Durham M.E."/>
            <person name="Foxe J.M."/>
            <person name="Go M."/>
            <person name="Henderson B.A."/>
            <person name="Jones I.B."/>
            <person name="McGettigan J.A."/>
            <person name="Micheletti S.J."/>
            <person name="Nasrallah M.E."/>
            <person name="Ortiz D."/>
            <person name="Piller C.R."/>
            <person name="Privatt S.R."/>
            <person name="Schneider S.L."/>
            <person name="Sharp S."/>
            <person name="Smith T.C."/>
            <person name="Stanton J.D."/>
            <person name="Ullery H.E."/>
            <person name="Wilson R.J."/>
            <person name="Serrano M.G."/>
            <person name="Buck G."/>
            <person name="Lee V."/>
            <person name="Wang Y."/>
            <person name="Carvalho R."/>
            <person name="Voegtly L."/>
            <person name="Shi R."/>
            <person name="Duckworth R."/>
            <person name="Johnson A."/>
            <person name="Loviza R."/>
            <person name="Walstead R."/>
            <person name="Shah Z."/>
            <person name="Kiflezghi M."/>
            <person name="Wade K."/>
            <person name="Ball S.L."/>
            <person name="Bradley K.W."/>
            <person name="Asai D.J."/>
            <person name="Bowman C.A."/>
            <person name="Russell D.A."/>
            <person name="Pope W.H."/>
            <person name="Jacobs-Sera D."/>
            <person name="Hendrix R.W."/>
            <person name="Hatfull G.F."/>
        </authorList>
    </citation>
    <scope>NUCLEOTIDE SEQUENCE [LARGE SCALE GENOMIC DNA]</scope>
    <source>
        <strain evidence="14">JCM 19170</strain>
    </source>
</reference>
<dbReference type="InterPro" id="IPR000537">
    <property type="entry name" value="UbiA_prenyltransferase"/>
</dbReference>
<feature type="transmembrane region" description="Helical" evidence="11">
    <location>
        <begin position="48"/>
        <end position="71"/>
    </location>
</feature>
<name>A0A0K6IVF7_9PROT</name>
<dbReference type="AlphaFoldDB" id="A0A0K6IVF7"/>
<dbReference type="Gene3D" id="1.20.120.1780">
    <property type="entry name" value="UbiA prenyltransferase"/>
    <property type="match status" value="1"/>
</dbReference>
<dbReference type="NCBIfam" id="TIGR01474">
    <property type="entry name" value="ubiA_proteo"/>
    <property type="match status" value="1"/>
</dbReference>
<keyword evidence="6 11" id="KW-0808">Transferase</keyword>
<dbReference type="Proteomes" id="UP000182108">
    <property type="component" value="Unassembled WGS sequence"/>
</dbReference>
<keyword evidence="7 11" id="KW-0831">Ubiquinone biosynthesis</keyword>
<dbReference type="EMBL" id="CYHH01000006">
    <property type="protein sequence ID" value="CUB07327.1"/>
    <property type="molecule type" value="Genomic_DNA"/>
</dbReference>
<dbReference type="InterPro" id="IPR044878">
    <property type="entry name" value="UbiA_sf"/>
</dbReference>
<keyword evidence="5 11" id="KW-0997">Cell inner membrane</keyword>
<accession>A0A0K6IVF7</accession>
<dbReference type="OrthoDB" id="9782418at2"/>
<evidence type="ECO:0000256" key="4">
    <source>
        <dbReference type="ARBA" id="ARBA00022475"/>
    </source>
</evidence>
<feature type="transmembrane region" description="Helical" evidence="11">
    <location>
        <begin position="211"/>
        <end position="230"/>
    </location>
</feature>
<dbReference type="Gene3D" id="1.10.357.140">
    <property type="entry name" value="UbiA prenyltransferase"/>
    <property type="match status" value="1"/>
</dbReference>
<evidence type="ECO:0000256" key="1">
    <source>
        <dbReference type="ARBA" id="ARBA00001946"/>
    </source>
</evidence>
<feature type="transmembrane region" description="Helical" evidence="11">
    <location>
        <begin position="270"/>
        <end position="289"/>
    </location>
</feature>
<keyword evidence="8 11" id="KW-0812">Transmembrane</keyword>
<keyword evidence="10 11" id="KW-0472">Membrane</keyword>
<dbReference type="FunFam" id="1.10.357.140:FF:000008">
    <property type="entry name" value="4-hydroxybenzoate octaprenyltransferase"/>
    <property type="match status" value="1"/>
</dbReference>
<dbReference type="FunFam" id="1.20.120.1780:FF:000001">
    <property type="entry name" value="4-hydroxybenzoate octaprenyltransferase"/>
    <property type="match status" value="1"/>
</dbReference>
<gene>
    <name evidence="11" type="primary">ubiA</name>
    <name evidence="13" type="ORF">Ga0061068_10677</name>
</gene>
<dbReference type="CDD" id="cd13959">
    <property type="entry name" value="PT_UbiA_COQ2"/>
    <property type="match status" value="1"/>
</dbReference>
<protein>
    <recommendedName>
        <fullName evidence="11 12">4-hydroxybenzoate octaprenyltransferase</fullName>
        <ecNumber evidence="11 12">2.5.1.39</ecNumber>
    </recommendedName>
    <alternativeName>
        <fullName evidence="11">4-HB polyprenyltransferase</fullName>
    </alternativeName>
</protein>
<comment type="similarity">
    <text evidence="3 11">Belongs to the UbiA prenyltransferase family.</text>
</comment>
<dbReference type="RefSeq" id="WP_055423616.1">
    <property type="nucleotide sequence ID" value="NZ_CYHH01000006.1"/>
</dbReference>
<dbReference type="InterPro" id="IPR006370">
    <property type="entry name" value="HB_polyprenyltransferase-like"/>
</dbReference>
<dbReference type="EC" id="2.5.1.39" evidence="11 12"/>
<evidence type="ECO:0000313" key="13">
    <source>
        <dbReference type="EMBL" id="CUB07327.1"/>
    </source>
</evidence>
<feature type="transmembrane region" description="Helical" evidence="11">
    <location>
        <begin position="236"/>
        <end position="258"/>
    </location>
</feature>
<comment type="cofactor">
    <cofactor evidence="1 11">
        <name>Mg(2+)</name>
        <dbReference type="ChEBI" id="CHEBI:18420"/>
    </cofactor>
</comment>
<sequence length="291" mass="31974">MNANFDWSARLPLYWQLIRGDRPIGTLLLLWPTLIALWWAAGGVPPPGVFFVFVVGTFLMRSAGCAINDWADRDFDAHVERTRERPLAAGKISPQEALKVAAVLAGLAFLLVLPLGWRVVAWSVPALVIAATYPFTKRFLPVPQAYLGVAFSFGIPMAWVAIRGETDAACWTLFAANFFWTIAYDTEYAMADRPDDLKLPVHSSAITFGRWDVLAVFLCYLAAFALWARAGILAGAGAPFLVSLVVAAGIAAYHLELIGTREPARCFKAFLHNNYIGLVLFAGVVLDLWRA</sequence>
<keyword evidence="14" id="KW-1185">Reference proteome</keyword>
<comment type="subcellular location">
    <subcellularLocation>
        <location evidence="11">Cell inner membrane</location>
        <topology evidence="11">Multi-pass membrane protein</topology>
    </subcellularLocation>
    <subcellularLocation>
        <location evidence="2">Membrane</location>
        <topology evidence="2">Multi-pass membrane protein</topology>
    </subcellularLocation>
</comment>